<gene>
    <name evidence="1" type="ORF">XENOCAPTIV_012550</name>
</gene>
<sequence length="181" mass="20671">VYMAVHALYHCFGHTKFAPDRGFGLIKQAYKRTRVNTLADIAKEMENNCPESHLNIPQLVKLKGGTVIVKTFDWQAHLSPSFRKLPQIKSYQPFSFDANRPDVVLGLTETQSLSAFSCCVTQKFYPLLPVFLPCVHLDWPWTGRLIFIQRSDLFCSNEAKDMTCPAPKSTTQKNTQKRMMV</sequence>
<accession>A0ABV0RLY7</accession>
<dbReference type="PANTHER" id="PTHR34415">
    <property type="entry name" value="INTEGRASE CATALYTIC DOMAIN-CONTAINING PROTEIN"/>
    <property type="match status" value="1"/>
</dbReference>
<name>A0ABV0RLY7_9TELE</name>
<organism evidence="1 2">
    <name type="scientific">Xenoophorus captivus</name>
    <dbReference type="NCBI Taxonomy" id="1517983"/>
    <lineage>
        <taxon>Eukaryota</taxon>
        <taxon>Metazoa</taxon>
        <taxon>Chordata</taxon>
        <taxon>Craniata</taxon>
        <taxon>Vertebrata</taxon>
        <taxon>Euteleostomi</taxon>
        <taxon>Actinopterygii</taxon>
        <taxon>Neopterygii</taxon>
        <taxon>Teleostei</taxon>
        <taxon>Neoteleostei</taxon>
        <taxon>Acanthomorphata</taxon>
        <taxon>Ovalentaria</taxon>
        <taxon>Atherinomorphae</taxon>
        <taxon>Cyprinodontiformes</taxon>
        <taxon>Goodeidae</taxon>
        <taxon>Xenoophorus</taxon>
    </lineage>
</organism>
<comment type="caution">
    <text evidence="1">The sequence shown here is derived from an EMBL/GenBank/DDBJ whole genome shotgun (WGS) entry which is preliminary data.</text>
</comment>
<feature type="non-terminal residue" evidence="1">
    <location>
        <position position="1"/>
    </location>
</feature>
<evidence type="ECO:0000313" key="2">
    <source>
        <dbReference type="Proteomes" id="UP001434883"/>
    </source>
</evidence>
<dbReference type="EMBL" id="JAHRIN010050676">
    <property type="protein sequence ID" value="MEQ2208716.1"/>
    <property type="molecule type" value="Genomic_DNA"/>
</dbReference>
<dbReference type="PANTHER" id="PTHR34415:SF1">
    <property type="entry name" value="INTEGRASE CATALYTIC DOMAIN-CONTAINING PROTEIN"/>
    <property type="match status" value="1"/>
</dbReference>
<protein>
    <submittedName>
        <fullName evidence="1">Uncharacterized protein</fullName>
    </submittedName>
</protein>
<keyword evidence="2" id="KW-1185">Reference proteome</keyword>
<dbReference type="Proteomes" id="UP001434883">
    <property type="component" value="Unassembled WGS sequence"/>
</dbReference>
<evidence type="ECO:0000313" key="1">
    <source>
        <dbReference type="EMBL" id="MEQ2208716.1"/>
    </source>
</evidence>
<proteinExistence type="predicted"/>
<reference evidence="1 2" key="1">
    <citation type="submission" date="2021-06" db="EMBL/GenBank/DDBJ databases">
        <authorList>
            <person name="Palmer J.M."/>
        </authorList>
    </citation>
    <scope>NUCLEOTIDE SEQUENCE [LARGE SCALE GENOMIC DNA]</scope>
    <source>
        <strain evidence="1 2">XC_2019</strain>
        <tissue evidence="1">Muscle</tissue>
    </source>
</reference>